<dbReference type="AlphaFoldDB" id="A0AAE3L256"/>
<sequence length="458" mass="50436">MRNKGKILSGKSLLPEKIVLPLLVLAVLIILYLTYGYFIPEKEEVPVKADIIVTKNQTITVTEAGTGIVIYNGTNDHEAIRKAVSAIDQGIVLFDGGNYKVASSIVLNSGITVIGKDCTITGHSVFRISDAADVTVKGFDFSNPDENYGRHSGTKSIIEITNSRDCQILENTFRNFGDYGLYVSTLSPLHHSTRITIKDNQFLDYGYCGIMIGKQASQIFVEGNLFRDINTRKINPNSYGVALAKGSSTYRYSEYIYIRNNVVENNPMWEGIDSHGANHVYILDNTITDCRIPISVAQINSDNLYPEPVHNVTIKGNYIKGNMSATKQDSGIYVIGGRGSGGLIQPYRDIIISGNTVSDVNNWLHSNDGGIVLMNVDGARVFGNRISNVGGTGINLAGANNVQVYDNDIKKLVRISKPIYGISVSQAKDSYIIDIRDNTIDIRKNCIYYDADYAFTHK</sequence>
<feature type="transmembrane region" description="Helical" evidence="1">
    <location>
        <begin position="20"/>
        <end position="38"/>
    </location>
</feature>
<dbReference type="InterPro" id="IPR011050">
    <property type="entry name" value="Pectin_lyase_fold/virulence"/>
</dbReference>
<dbReference type="Proteomes" id="UP001206983">
    <property type="component" value="Unassembled WGS sequence"/>
</dbReference>
<keyword evidence="1" id="KW-0812">Transmembrane</keyword>
<evidence type="ECO:0000259" key="2">
    <source>
        <dbReference type="Pfam" id="PF05048"/>
    </source>
</evidence>
<keyword evidence="5" id="KW-1185">Reference proteome</keyword>
<name>A0AAE3L256_9EURY</name>
<dbReference type="InterPro" id="IPR039448">
    <property type="entry name" value="Beta_helix"/>
</dbReference>
<dbReference type="SUPFAM" id="SSF51126">
    <property type="entry name" value="Pectin lyase-like"/>
    <property type="match status" value="2"/>
</dbReference>
<gene>
    <name evidence="4" type="ORF">PV02_09845</name>
</gene>
<dbReference type="Pfam" id="PF05048">
    <property type="entry name" value="NosD"/>
    <property type="match status" value="1"/>
</dbReference>
<evidence type="ECO:0000313" key="4">
    <source>
        <dbReference type="EMBL" id="MCQ6963398.1"/>
    </source>
</evidence>
<accession>A0AAE3L256</accession>
<dbReference type="Gene3D" id="2.160.20.10">
    <property type="entry name" value="Single-stranded right-handed beta-helix, Pectin lyase-like"/>
    <property type="match status" value="1"/>
</dbReference>
<evidence type="ECO:0000313" key="5">
    <source>
        <dbReference type="Proteomes" id="UP001206983"/>
    </source>
</evidence>
<dbReference type="SMART" id="SM00710">
    <property type="entry name" value="PbH1"/>
    <property type="match status" value="9"/>
</dbReference>
<keyword evidence="1" id="KW-1133">Transmembrane helix</keyword>
<keyword evidence="1" id="KW-0472">Membrane</keyword>
<feature type="domain" description="Right handed beta helix" evidence="3">
    <location>
        <begin position="310"/>
        <end position="451"/>
    </location>
</feature>
<dbReference type="EMBL" id="JTEO01000005">
    <property type="protein sequence ID" value="MCQ6963398.1"/>
    <property type="molecule type" value="Genomic_DNA"/>
</dbReference>
<reference evidence="4 5" key="1">
    <citation type="journal article" date="2011" name="Appl. Environ. Microbiol.">
        <title>Methanogenic archaea isolated from Taiwan's Chelungpu fault.</title>
        <authorList>
            <person name="Wu S.Y."/>
            <person name="Lai M.C."/>
        </authorList>
    </citation>
    <scope>NUCLEOTIDE SEQUENCE [LARGE SCALE GENOMIC DNA]</scope>
    <source>
        <strain evidence="4 5">St545Mb</strain>
    </source>
</reference>
<dbReference type="PANTHER" id="PTHR36453:SF1">
    <property type="entry name" value="RIGHT HANDED BETA HELIX DOMAIN-CONTAINING PROTEIN"/>
    <property type="match status" value="1"/>
</dbReference>
<dbReference type="InterPro" id="IPR007742">
    <property type="entry name" value="NosD_dom"/>
</dbReference>
<proteinExistence type="predicted"/>
<protein>
    <recommendedName>
        <fullName evidence="6">Right handed beta helix domain-containing protein</fullName>
    </recommendedName>
</protein>
<feature type="domain" description="Periplasmic copper-binding protein NosD beta helix" evidence="2">
    <location>
        <begin position="120"/>
        <end position="303"/>
    </location>
</feature>
<evidence type="ECO:0000256" key="1">
    <source>
        <dbReference type="SAM" id="Phobius"/>
    </source>
</evidence>
<dbReference type="InterPro" id="IPR006626">
    <property type="entry name" value="PbH1"/>
</dbReference>
<dbReference type="Pfam" id="PF13229">
    <property type="entry name" value="Beta_helix"/>
    <property type="match status" value="1"/>
</dbReference>
<comment type="caution">
    <text evidence="4">The sequence shown here is derived from an EMBL/GenBank/DDBJ whole genome shotgun (WGS) entry which is preliminary data.</text>
</comment>
<evidence type="ECO:0000259" key="3">
    <source>
        <dbReference type="Pfam" id="PF13229"/>
    </source>
</evidence>
<dbReference type="RefSeq" id="WP_256623267.1">
    <property type="nucleotide sequence ID" value="NZ_JTEO01000005.1"/>
</dbReference>
<dbReference type="InterPro" id="IPR012334">
    <property type="entry name" value="Pectin_lyas_fold"/>
</dbReference>
<dbReference type="PANTHER" id="PTHR36453">
    <property type="entry name" value="SECRETED PROTEIN-RELATED"/>
    <property type="match status" value="1"/>
</dbReference>
<evidence type="ECO:0008006" key="6">
    <source>
        <dbReference type="Google" id="ProtNLM"/>
    </source>
</evidence>
<organism evidence="4 5">
    <name type="scientific">Methanolobus chelungpuianus</name>
    <dbReference type="NCBI Taxonomy" id="502115"/>
    <lineage>
        <taxon>Archaea</taxon>
        <taxon>Methanobacteriati</taxon>
        <taxon>Methanobacteriota</taxon>
        <taxon>Stenosarchaea group</taxon>
        <taxon>Methanomicrobia</taxon>
        <taxon>Methanosarcinales</taxon>
        <taxon>Methanosarcinaceae</taxon>
        <taxon>Methanolobus</taxon>
    </lineage>
</organism>